<proteinExistence type="predicted"/>
<organism evidence="1 2">
    <name type="scientific">Amphimedon queenslandica</name>
    <name type="common">Sponge</name>
    <dbReference type="NCBI Taxonomy" id="400682"/>
    <lineage>
        <taxon>Eukaryota</taxon>
        <taxon>Metazoa</taxon>
        <taxon>Porifera</taxon>
        <taxon>Demospongiae</taxon>
        <taxon>Heteroscleromorpha</taxon>
        <taxon>Haplosclerida</taxon>
        <taxon>Niphatidae</taxon>
        <taxon>Amphimedon</taxon>
    </lineage>
</organism>
<dbReference type="Proteomes" id="UP000007879">
    <property type="component" value="Unassembled WGS sequence"/>
</dbReference>
<dbReference type="RefSeq" id="XP_019859831.1">
    <property type="nucleotide sequence ID" value="XM_020004272.1"/>
</dbReference>
<dbReference type="GeneID" id="109588087"/>
<dbReference type="EnsemblMetazoa" id="XM_020004272.1">
    <property type="protein sequence ID" value="XP_019859831.1"/>
    <property type="gene ID" value="LOC109588087"/>
</dbReference>
<evidence type="ECO:0000313" key="1">
    <source>
        <dbReference type="EnsemblMetazoa" id="XP_019859831.1"/>
    </source>
</evidence>
<dbReference type="AlphaFoldDB" id="A0AAN0JSH6"/>
<sequence length="138" mass="15102">MSPSTNVTLILKGPVAANLSSPVFYGDGIRVSWSGATCAGSYKLSIYLSVYEVDVKNVTGTTHYDFIPVTSGEYSFGLTSVDYSGNDIGSMNSTSIPWKEPKISVDTNVNNNIANFTIRDTPDYKIERFEPMLLQIVQ</sequence>
<dbReference type="KEGG" id="aqu:109588087"/>
<reference evidence="1" key="2">
    <citation type="submission" date="2024-06" db="UniProtKB">
        <authorList>
            <consortium name="EnsemblMetazoa"/>
        </authorList>
    </citation>
    <scope>IDENTIFICATION</scope>
</reference>
<keyword evidence="2" id="KW-1185">Reference proteome</keyword>
<reference evidence="2" key="1">
    <citation type="journal article" date="2010" name="Nature">
        <title>The Amphimedon queenslandica genome and the evolution of animal complexity.</title>
        <authorList>
            <person name="Srivastava M."/>
            <person name="Simakov O."/>
            <person name="Chapman J."/>
            <person name="Fahey B."/>
            <person name="Gauthier M.E."/>
            <person name="Mitros T."/>
            <person name="Richards G.S."/>
            <person name="Conaco C."/>
            <person name="Dacre M."/>
            <person name="Hellsten U."/>
            <person name="Larroux C."/>
            <person name="Putnam N.H."/>
            <person name="Stanke M."/>
            <person name="Adamska M."/>
            <person name="Darling A."/>
            <person name="Degnan S.M."/>
            <person name="Oakley T.H."/>
            <person name="Plachetzki D.C."/>
            <person name="Zhai Y."/>
            <person name="Adamski M."/>
            <person name="Calcino A."/>
            <person name="Cummins S.F."/>
            <person name="Goodstein D.M."/>
            <person name="Harris C."/>
            <person name="Jackson D.J."/>
            <person name="Leys S.P."/>
            <person name="Shu S."/>
            <person name="Woodcroft B.J."/>
            <person name="Vervoort M."/>
            <person name="Kosik K.S."/>
            <person name="Manning G."/>
            <person name="Degnan B.M."/>
            <person name="Rokhsar D.S."/>
        </authorList>
    </citation>
    <scope>NUCLEOTIDE SEQUENCE [LARGE SCALE GENOMIC DNA]</scope>
</reference>
<name>A0AAN0JSH6_AMPQE</name>
<evidence type="ECO:0000313" key="2">
    <source>
        <dbReference type="Proteomes" id="UP000007879"/>
    </source>
</evidence>
<protein>
    <submittedName>
        <fullName evidence="1">Uncharacterized protein</fullName>
    </submittedName>
</protein>
<accession>A0AAN0JSH6</accession>